<evidence type="ECO:0008006" key="3">
    <source>
        <dbReference type="Google" id="ProtNLM"/>
    </source>
</evidence>
<evidence type="ECO:0000313" key="2">
    <source>
        <dbReference type="Proteomes" id="UP000468388"/>
    </source>
</evidence>
<evidence type="ECO:0000313" key="1">
    <source>
        <dbReference type="EMBL" id="MVT39384.1"/>
    </source>
</evidence>
<dbReference type="OrthoDB" id="1376705at2"/>
<sequence length="311" mass="35948">MGNDKKILLDIQDRQKTFESIANRLELLDEGFRALYADYSHHIEVTNGKQHDILRLKENIDYRLFSSKFHLELLLRQHFAIEGRIQEIFRDDPGKVLNPVYPSHPLFDYCEREITSVFDSIIFHLASVYDYLSAAINFICNKKDKSITKWSQLAKSCRDRENTYSGKKIASVIISENENFVDKLYRYRSRVIHERSEINAISLSLKIASSKAVVKFISTDGLIKSFPSLKEKAKTHNLTVAFTSEWLIHATIDSIVNILFSMKEEMEQMSTFPDHIADADFILLYTDPKTGHAGPASKPLWENLKNNINKR</sequence>
<dbReference type="EMBL" id="WRXO01000001">
    <property type="protein sequence ID" value="MVT39384.1"/>
    <property type="molecule type" value="Genomic_DNA"/>
</dbReference>
<proteinExistence type="predicted"/>
<accession>A0A6N8J374</accession>
<keyword evidence="2" id="KW-1185">Reference proteome</keyword>
<dbReference type="Proteomes" id="UP000468388">
    <property type="component" value="Unassembled WGS sequence"/>
</dbReference>
<name>A0A6N8J374_9BACT</name>
<dbReference type="RefSeq" id="WP_157298062.1">
    <property type="nucleotide sequence ID" value="NZ_BAAAZB010000005.1"/>
</dbReference>
<comment type="caution">
    <text evidence="1">The sequence shown here is derived from an EMBL/GenBank/DDBJ whole genome shotgun (WGS) entry which is preliminary data.</text>
</comment>
<dbReference type="AlphaFoldDB" id="A0A6N8J374"/>
<protein>
    <recommendedName>
        <fullName evidence="3">Cthe-2314-like HEPN domain-containing protein</fullName>
    </recommendedName>
</protein>
<organism evidence="1 2">
    <name type="scientific">Chitinophaga oryziterrae</name>
    <dbReference type="NCBI Taxonomy" id="1031224"/>
    <lineage>
        <taxon>Bacteria</taxon>
        <taxon>Pseudomonadati</taxon>
        <taxon>Bacteroidota</taxon>
        <taxon>Chitinophagia</taxon>
        <taxon>Chitinophagales</taxon>
        <taxon>Chitinophagaceae</taxon>
        <taxon>Chitinophaga</taxon>
    </lineage>
</organism>
<gene>
    <name evidence="1" type="ORF">GO495_02195</name>
</gene>
<reference evidence="1 2" key="1">
    <citation type="submission" date="2019-12" db="EMBL/GenBank/DDBJ databases">
        <title>The draft genomic sequence of strain Chitinophaga oryziterrae JCM 16595.</title>
        <authorList>
            <person name="Zhang X."/>
        </authorList>
    </citation>
    <scope>NUCLEOTIDE SEQUENCE [LARGE SCALE GENOMIC DNA]</scope>
    <source>
        <strain evidence="1 2">JCM 16595</strain>
    </source>
</reference>